<comment type="caution">
    <text evidence="3">The sequence shown here is derived from an EMBL/GenBank/DDBJ whole genome shotgun (WGS) entry which is preliminary data.</text>
</comment>
<dbReference type="Proteomes" id="UP001596540">
    <property type="component" value="Unassembled WGS sequence"/>
</dbReference>
<gene>
    <name evidence="3" type="ORF">ACFQRF_00365</name>
</gene>
<protein>
    <submittedName>
        <fullName evidence="3">Glycoside hydrolase</fullName>
    </submittedName>
</protein>
<dbReference type="EMBL" id="JBHTBH010000001">
    <property type="protein sequence ID" value="MFC7326178.1"/>
    <property type="molecule type" value="Genomic_DNA"/>
</dbReference>
<dbReference type="Pfam" id="PF14200">
    <property type="entry name" value="RicinB_lectin_2"/>
    <property type="match status" value="2"/>
</dbReference>
<dbReference type="InterPro" id="IPR013780">
    <property type="entry name" value="Glyco_hydro_b"/>
</dbReference>
<evidence type="ECO:0000256" key="1">
    <source>
        <dbReference type="SAM" id="SignalP"/>
    </source>
</evidence>
<dbReference type="Pfam" id="PF14587">
    <property type="entry name" value="Glyco_hydr_30_2"/>
    <property type="match status" value="1"/>
</dbReference>
<keyword evidence="3" id="KW-0378">Hydrolase</keyword>
<dbReference type="InterPro" id="IPR039743">
    <property type="entry name" value="6GAL/EXGAL"/>
</dbReference>
<keyword evidence="4" id="KW-1185">Reference proteome</keyword>
<dbReference type="InterPro" id="IPR039514">
    <property type="entry name" value="6GAL-like"/>
</dbReference>
<proteinExistence type="predicted"/>
<feature type="signal peptide" evidence="1">
    <location>
        <begin position="1"/>
        <end position="41"/>
    </location>
</feature>
<dbReference type="InterPro" id="IPR035992">
    <property type="entry name" value="Ricin_B-like_lectins"/>
</dbReference>
<dbReference type="InterPro" id="IPR017853">
    <property type="entry name" value="GH"/>
</dbReference>
<dbReference type="PANTHER" id="PTHR42767:SF1">
    <property type="entry name" value="ENDO-BETA-1,6-GALACTANASE-LIKE DOMAIN-CONTAINING PROTEIN"/>
    <property type="match status" value="1"/>
</dbReference>
<dbReference type="CDD" id="cd00161">
    <property type="entry name" value="beta-trefoil_Ricin-like"/>
    <property type="match status" value="1"/>
</dbReference>
<accession>A0ABW2K891</accession>
<organism evidence="3 4">
    <name type="scientific">Marinactinospora rubrisoli</name>
    <dbReference type="NCBI Taxonomy" id="2715399"/>
    <lineage>
        <taxon>Bacteria</taxon>
        <taxon>Bacillati</taxon>
        <taxon>Actinomycetota</taxon>
        <taxon>Actinomycetes</taxon>
        <taxon>Streptosporangiales</taxon>
        <taxon>Nocardiopsidaceae</taxon>
        <taxon>Marinactinospora</taxon>
    </lineage>
</organism>
<name>A0ABW2K891_9ACTN</name>
<dbReference type="Gene3D" id="3.20.20.80">
    <property type="entry name" value="Glycosidases"/>
    <property type="match status" value="1"/>
</dbReference>
<dbReference type="SUPFAM" id="SSF51445">
    <property type="entry name" value="(Trans)glycosidases"/>
    <property type="match status" value="1"/>
</dbReference>
<dbReference type="SMART" id="SM00458">
    <property type="entry name" value="RICIN"/>
    <property type="match status" value="1"/>
</dbReference>
<dbReference type="Gene3D" id="2.60.40.1180">
    <property type="entry name" value="Golgi alpha-mannosidase II"/>
    <property type="match status" value="1"/>
</dbReference>
<feature type="chain" id="PRO_5046086308" evidence="1">
    <location>
        <begin position="42"/>
        <end position="683"/>
    </location>
</feature>
<dbReference type="RefSeq" id="WP_379867962.1">
    <property type="nucleotide sequence ID" value="NZ_JBHTBH010000001.1"/>
</dbReference>
<dbReference type="GO" id="GO:0016787">
    <property type="term" value="F:hydrolase activity"/>
    <property type="evidence" value="ECO:0007669"/>
    <property type="project" value="UniProtKB-KW"/>
</dbReference>
<dbReference type="PANTHER" id="PTHR42767">
    <property type="entry name" value="ENDO-BETA-1,6-GALACTANASE"/>
    <property type="match status" value="1"/>
</dbReference>
<evidence type="ECO:0000313" key="3">
    <source>
        <dbReference type="EMBL" id="MFC7326178.1"/>
    </source>
</evidence>
<evidence type="ECO:0000313" key="4">
    <source>
        <dbReference type="Proteomes" id="UP001596540"/>
    </source>
</evidence>
<feature type="domain" description="Ricin B lectin" evidence="2">
    <location>
        <begin position="540"/>
        <end position="673"/>
    </location>
</feature>
<dbReference type="InterPro" id="IPR000772">
    <property type="entry name" value="Ricin_B_lectin"/>
</dbReference>
<sequence>MPRPSHHTRPARTTPGRAATPAAFLAGVLAVALAPAAPAQAAADPVEIRLDPSYQHPAFEGWGTSLIWFGNVTGGWPDPVRERLADDLFGPDGLRFTIARYNIGGGDSPETEPYMRPGGAVPGWWNRPPEFGPPPDADPGWTEPRDWWDPDDPGHWNLAADADQRWWITAAADRGADTFEAFSNSAPYFMTESGFTSGNVDGNEDNLRDDQYERFAAYLAGVVEHVEESAGIEVASLSPMNEPNTPYWSAGGRQEGSHWSPAAQQRMIAATRAELDRRGMDTAVAAMDETNPGVFRTNWESYDAATRAAIDRLNVHTYSPTQRTGPRDIAKGADTPLWMSEVDLGPSGIPQDFTDIRPGLALSQRITGDIRELEPSAWVLWQAIEDYENMSPEHENMNWGLIQVDFTTDDPAAEPVRRNKKFYVMGNYSRFVEPGSHVIATDDADTLAAIDPTGRRVVVVHTNSTGAPRELDLDLSGFAAIDASARAVPHTTSAEHDLRRGAAVPVRNERLRTSVPAGSVTTFVIDGVRGVDPAEAPLGGAAERELRNANSGMALTATTAGTVVQRAPDSADPAQRWTLDKRTDGWTNREEYRITNTATGQALGLADGELVLADPGDDPGQRWMFSGSGDGGHTLVNAATGELLDVLGQSTEDGAPVGVWPPTTGANQTWTVRDLPSGQRTEG</sequence>
<evidence type="ECO:0000259" key="2">
    <source>
        <dbReference type="SMART" id="SM00458"/>
    </source>
</evidence>
<keyword evidence="1" id="KW-0732">Signal</keyword>
<dbReference type="SUPFAM" id="SSF50370">
    <property type="entry name" value="Ricin B-like lectins"/>
    <property type="match status" value="1"/>
</dbReference>
<dbReference type="PROSITE" id="PS50231">
    <property type="entry name" value="RICIN_B_LECTIN"/>
    <property type="match status" value="1"/>
</dbReference>
<dbReference type="Gene3D" id="2.80.10.50">
    <property type="match status" value="2"/>
</dbReference>
<reference evidence="4" key="1">
    <citation type="journal article" date="2019" name="Int. J. Syst. Evol. Microbiol.">
        <title>The Global Catalogue of Microorganisms (GCM) 10K type strain sequencing project: providing services to taxonomists for standard genome sequencing and annotation.</title>
        <authorList>
            <consortium name="The Broad Institute Genomics Platform"/>
            <consortium name="The Broad Institute Genome Sequencing Center for Infectious Disease"/>
            <person name="Wu L."/>
            <person name="Ma J."/>
        </authorList>
    </citation>
    <scope>NUCLEOTIDE SEQUENCE [LARGE SCALE GENOMIC DNA]</scope>
    <source>
        <strain evidence="4">CGMCC 4.7382</strain>
    </source>
</reference>